<evidence type="ECO:0000256" key="1">
    <source>
        <dbReference type="SAM" id="Phobius"/>
    </source>
</evidence>
<sequence>MSIIVVPCMDDYMYLSGITILSAVNTVIGTNPFIVMIIALLE</sequence>
<protein>
    <submittedName>
        <fullName evidence="2">Uncharacterized protein</fullName>
    </submittedName>
</protein>
<organism evidence="2">
    <name type="scientific">Anguilla anguilla</name>
    <name type="common">European freshwater eel</name>
    <name type="synonym">Muraena anguilla</name>
    <dbReference type="NCBI Taxonomy" id="7936"/>
    <lineage>
        <taxon>Eukaryota</taxon>
        <taxon>Metazoa</taxon>
        <taxon>Chordata</taxon>
        <taxon>Craniata</taxon>
        <taxon>Vertebrata</taxon>
        <taxon>Euteleostomi</taxon>
        <taxon>Actinopterygii</taxon>
        <taxon>Neopterygii</taxon>
        <taxon>Teleostei</taxon>
        <taxon>Anguilliformes</taxon>
        <taxon>Anguillidae</taxon>
        <taxon>Anguilla</taxon>
    </lineage>
</organism>
<feature type="transmembrane region" description="Helical" evidence="1">
    <location>
        <begin position="12"/>
        <end position="41"/>
    </location>
</feature>
<evidence type="ECO:0000313" key="2">
    <source>
        <dbReference type="EMBL" id="JAH22752.1"/>
    </source>
</evidence>
<dbReference type="EMBL" id="GBXM01085825">
    <property type="protein sequence ID" value="JAH22752.1"/>
    <property type="molecule type" value="Transcribed_RNA"/>
</dbReference>
<keyword evidence="1" id="KW-1133">Transmembrane helix</keyword>
<keyword evidence="1" id="KW-0812">Transmembrane</keyword>
<reference evidence="2" key="1">
    <citation type="submission" date="2014-11" db="EMBL/GenBank/DDBJ databases">
        <authorList>
            <person name="Amaro Gonzalez C."/>
        </authorList>
    </citation>
    <scope>NUCLEOTIDE SEQUENCE</scope>
</reference>
<reference evidence="2" key="2">
    <citation type="journal article" date="2015" name="Fish Shellfish Immunol.">
        <title>Early steps in the European eel (Anguilla anguilla)-Vibrio vulnificus interaction in the gills: Role of the RtxA13 toxin.</title>
        <authorList>
            <person name="Callol A."/>
            <person name="Pajuelo D."/>
            <person name="Ebbesson L."/>
            <person name="Teles M."/>
            <person name="MacKenzie S."/>
            <person name="Amaro C."/>
        </authorList>
    </citation>
    <scope>NUCLEOTIDE SEQUENCE</scope>
</reference>
<proteinExistence type="predicted"/>
<name>A0A0E9R1Z7_ANGAN</name>
<keyword evidence="1" id="KW-0472">Membrane</keyword>
<dbReference type="AlphaFoldDB" id="A0A0E9R1Z7"/>
<accession>A0A0E9R1Z7</accession>